<feature type="transmembrane region" description="Helical" evidence="2">
    <location>
        <begin position="42"/>
        <end position="61"/>
    </location>
</feature>
<dbReference type="Proteomes" id="UP000184499">
    <property type="component" value="Unassembled WGS sequence"/>
</dbReference>
<feature type="transmembrane region" description="Helical" evidence="2">
    <location>
        <begin position="195"/>
        <end position="215"/>
    </location>
</feature>
<feature type="transmembrane region" description="Helical" evidence="2">
    <location>
        <begin position="418"/>
        <end position="436"/>
    </location>
</feature>
<keyword evidence="2" id="KW-0812">Transmembrane</keyword>
<protein>
    <submittedName>
        <fullName evidence="3">Uncharacterized protein</fullName>
    </submittedName>
</protein>
<reference evidence="4" key="1">
    <citation type="journal article" date="2017" name="Genome Biol.">
        <title>Comparative genomics reveals high biological diversity and specific adaptations in the industrially and medically important fungal genus Aspergillus.</title>
        <authorList>
            <person name="de Vries R.P."/>
            <person name="Riley R."/>
            <person name="Wiebenga A."/>
            <person name="Aguilar-Osorio G."/>
            <person name="Amillis S."/>
            <person name="Uchima C.A."/>
            <person name="Anderluh G."/>
            <person name="Asadollahi M."/>
            <person name="Askin M."/>
            <person name="Barry K."/>
            <person name="Battaglia E."/>
            <person name="Bayram O."/>
            <person name="Benocci T."/>
            <person name="Braus-Stromeyer S.A."/>
            <person name="Caldana C."/>
            <person name="Canovas D."/>
            <person name="Cerqueira G.C."/>
            <person name="Chen F."/>
            <person name="Chen W."/>
            <person name="Choi C."/>
            <person name="Clum A."/>
            <person name="Dos Santos R.A."/>
            <person name="Damasio A.R."/>
            <person name="Diallinas G."/>
            <person name="Emri T."/>
            <person name="Fekete E."/>
            <person name="Flipphi M."/>
            <person name="Freyberg S."/>
            <person name="Gallo A."/>
            <person name="Gournas C."/>
            <person name="Habgood R."/>
            <person name="Hainaut M."/>
            <person name="Harispe M.L."/>
            <person name="Henrissat B."/>
            <person name="Hilden K.S."/>
            <person name="Hope R."/>
            <person name="Hossain A."/>
            <person name="Karabika E."/>
            <person name="Karaffa L."/>
            <person name="Karanyi Z."/>
            <person name="Krasevec N."/>
            <person name="Kuo A."/>
            <person name="Kusch H."/>
            <person name="LaButti K."/>
            <person name="Lagendijk E.L."/>
            <person name="Lapidus A."/>
            <person name="Levasseur A."/>
            <person name="Lindquist E."/>
            <person name="Lipzen A."/>
            <person name="Logrieco A.F."/>
            <person name="MacCabe A."/>
            <person name="Maekelae M.R."/>
            <person name="Malavazi I."/>
            <person name="Melin P."/>
            <person name="Meyer V."/>
            <person name="Mielnichuk N."/>
            <person name="Miskei M."/>
            <person name="Molnar A.P."/>
            <person name="Mule G."/>
            <person name="Ngan C.Y."/>
            <person name="Orejas M."/>
            <person name="Orosz E."/>
            <person name="Ouedraogo J.P."/>
            <person name="Overkamp K.M."/>
            <person name="Park H.-S."/>
            <person name="Perrone G."/>
            <person name="Piumi F."/>
            <person name="Punt P.J."/>
            <person name="Ram A.F."/>
            <person name="Ramon A."/>
            <person name="Rauscher S."/>
            <person name="Record E."/>
            <person name="Riano-Pachon D.M."/>
            <person name="Robert V."/>
            <person name="Roehrig J."/>
            <person name="Ruller R."/>
            <person name="Salamov A."/>
            <person name="Salih N.S."/>
            <person name="Samson R.A."/>
            <person name="Sandor E."/>
            <person name="Sanguinetti M."/>
            <person name="Schuetze T."/>
            <person name="Sepcic K."/>
            <person name="Shelest E."/>
            <person name="Sherlock G."/>
            <person name="Sophianopoulou V."/>
            <person name="Squina F.M."/>
            <person name="Sun H."/>
            <person name="Susca A."/>
            <person name="Todd R.B."/>
            <person name="Tsang A."/>
            <person name="Unkles S.E."/>
            <person name="van de Wiele N."/>
            <person name="van Rossen-Uffink D."/>
            <person name="Oliveira J.V."/>
            <person name="Vesth T.C."/>
            <person name="Visser J."/>
            <person name="Yu J.-H."/>
            <person name="Zhou M."/>
            <person name="Andersen M.R."/>
            <person name="Archer D.B."/>
            <person name="Baker S.E."/>
            <person name="Benoit I."/>
            <person name="Brakhage A.A."/>
            <person name="Braus G.H."/>
            <person name="Fischer R."/>
            <person name="Frisvad J.C."/>
            <person name="Goldman G.H."/>
            <person name="Houbraken J."/>
            <person name="Oakley B."/>
            <person name="Pocsi I."/>
            <person name="Scazzocchio C."/>
            <person name="Seiboth B."/>
            <person name="vanKuyk P.A."/>
            <person name="Wortman J."/>
            <person name="Dyer P.S."/>
            <person name="Grigoriev I.V."/>
        </authorList>
    </citation>
    <scope>NUCLEOTIDE SEQUENCE [LARGE SCALE GENOMIC DNA]</scope>
    <source>
        <strain evidence="4">CBS 101740 / IMI 381727 / IBT 21946</strain>
    </source>
</reference>
<gene>
    <name evidence="3" type="ORF">ASPBRDRAFT_50563</name>
</gene>
<proteinExistence type="predicted"/>
<keyword evidence="2" id="KW-0472">Membrane</keyword>
<feature type="transmembrane region" description="Helical" evidence="2">
    <location>
        <begin position="340"/>
        <end position="362"/>
    </location>
</feature>
<dbReference type="OMA" id="AISCHYY"/>
<dbReference type="STRING" id="767769.A0A1L9V1D0"/>
<keyword evidence="4" id="KW-1185">Reference proteome</keyword>
<dbReference type="RefSeq" id="XP_067484967.1">
    <property type="nucleotide sequence ID" value="XM_067626565.1"/>
</dbReference>
<evidence type="ECO:0000313" key="3">
    <source>
        <dbReference type="EMBL" id="OJJ77720.1"/>
    </source>
</evidence>
<feature type="region of interest" description="Disordered" evidence="1">
    <location>
        <begin position="119"/>
        <end position="143"/>
    </location>
</feature>
<name>A0A1L9V1D0_ASPBC</name>
<dbReference type="GeneID" id="93579053"/>
<accession>A0A1L9V1D0</accession>
<evidence type="ECO:0000256" key="2">
    <source>
        <dbReference type="SAM" id="Phobius"/>
    </source>
</evidence>
<evidence type="ECO:0000256" key="1">
    <source>
        <dbReference type="SAM" id="MobiDB-lite"/>
    </source>
</evidence>
<dbReference type="VEuPathDB" id="FungiDB:ASPBRDRAFT_50563"/>
<dbReference type="EMBL" id="KV878679">
    <property type="protein sequence ID" value="OJJ77720.1"/>
    <property type="molecule type" value="Genomic_DNA"/>
</dbReference>
<feature type="transmembrane region" description="Helical" evidence="2">
    <location>
        <begin position="252"/>
        <end position="277"/>
    </location>
</feature>
<keyword evidence="2" id="KW-1133">Transmembrane helix</keyword>
<dbReference type="OrthoDB" id="4495044at2759"/>
<organism evidence="3 4">
    <name type="scientific">Aspergillus brasiliensis (strain CBS 101740 / IMI 381727 / IBT 21946)</name>
    <dbReference type="NCBI Taxonomy" id="767769"/>
    <lineage>
        <taxon>Eukaryota</taxon>
        <taxon>Fungi</taxon>
        <taxon>Dikarya</taxon>
        <taxon>Ascomycota</taxon>
        <taxon>Pezizomycotina</taxon>
        <taxon>Eurotiomycetes</taxon>
        <taxon>Eurotiomycetidae</taxon>
        <taxon>Eurotiales</taxon>
        <taxon>Aspergillaceae</taxon>
        <taxon>Aspergillus</taxon>
        <taxon>Aspergillus subgen. Circumdati</taxon>
    </lineage>
</organism>
<sequence>MNIVILLIGYRILNLAETHVSLALLTQNNLPSATVHGFWLRFGRRAFLIGATLPLYIMLLLSTQDRLIQGITTILVTHTVLAELSSVYYVTSFEVRRDWPHRLLVKGSADHLTQEYVANEDEASGAERETEHSNITSTDASRDSLCDRVHQLSPLAAQPNDTSASHSFTLQQHPKLKKLFYPDATARWTCGHWRCLIYMVLHIAVQAIGLFWSMFELASTTLLIYWEVEPVTLRLAGKILEVDILGGVLSTLYDICTALFIFIFAYIASMVLVIRLINRLPNRIHILQRMQQKFQGLAETAPGIHRVLKVLLIHAIPVTSSYYGSLALVPRVMGLTKEKLSFIFNIIVILTLYITAYCLPVGSDLASSTEPDVAPGEQFQGPQDLDTTVSGKGHSDNEKELLRMESGYPRTRKEFRSAIFRLAIVVPTLTVWIFFYR</sequence>
<evidence type="ECO:0000313" key="4">
    <source>
        <dbReference type="Proteomes" id="UP000184499"/>
    </source>
</evidence>
<dbReference type="AlphaFoldDB" id="A0A1L9V1D0"/>
<feature type="region of interest" description="Disordered" evidence="1">
    <location>
        <begin position="370"/>
        <end position="397"/>
    </location>
</feature>